<protein>
    <recommendedName>
        <fullName evidence="4">1-deoxy-D-xylulose-5-phosphate synthase</fullName>
    </recommendedName>
</protein>
<evidence type="ECO:0000313" key="2">
    <source>
        <dbReference type="EMBL" id="WXA91164.1"/>
    </source>
</evidence>
<dbReference type="EMBL" id="CP089982">
    <property type="protein sequence ID" value="WXA91164.1"/>
    <property type="molecule type" value="Genomic_DNA"/>
</dbReference>
<keyword evidence="3" id="KW-1185">Reference proteome</keyword>
<name>A0ABZ2K314_9BACT</name>
<feature type="compositionally biased region" description="Polar residues" evidence="1">
    <location>
        <begin position="103"/>
        <end position="117"/>
    </location>
</feature>
<accession>A0ABZ2K314</accession>
<proteinExistence type="predicted"/>
<gene>
    <name evidence="2" type="ORF">LZC95_32500</name>
</gene>
<evidence type="ECO:0008006" key="4">
    <source>
        <dbReference type="Google" id="ProtNLM"/>
    </source>
</evidence>
<evidence type="ECO:0000313" key="3">
    <source>
        <dbReference type="Proteomes" id="UP001379533"/>
    </source>
</evidence>
<feature type="region of interest" description="Disordered" evidence="1">
    <location>
        <begin position="98"/>
        <end position="124"/>
    </location>
</feature>
<sequence>MRRIMYIENKEGGLDGQGRIGWVEFSRTRRTLYYGGRRLTKTGSGYKYNCIDEETRERFWVSGPSQHGADKLHGGVVEIDEDARVEYWTAIRNEPSRVADTAYRSTPSTRTGKVTRQTGRREAS</sequence>
<dbReference type="Proteomes" id="UP001379533">
    <property type="component" value="Chromosome"/>
</dbReference>
<reference evidence="2 3" key="1">
    <citation type="submission" date="2021-12" db="EMBL/GenBank/DDBJ databases">
        <title>Discovery of the Pendulisporaceae a myxobacterial family with distinct sporulation behavior and unique specialized metabolism.</title>
        <authorList>
            <person name="Garcia R."/>
            <person name="Popoff A."/>
            <person name="Bader C.D."/>
            <person name="Loehr J."/>
            <person name="Walesch S."/>
            <person name="Walt C."/>
            <person name="Boldt J."/>
            <person name="Bunk B."/>
            <person name="Haeckl F.J.F.P.J."/>
            <person name="Gunesch A.P."/>
            <person name="Birkelbach J."/>
            <person name="Nuebel U."/>
            <person name="Pietschmann T."/>
            <person name="Bach T."/>
            <person name="Mueller R."/>
        </authorList>
    </citation>
    <scope>NUCLEOTIDE SEQUENCE [LARGE SCALE GENOMIC DNA]</scope>
    <source>
        <strain evidence="2 3">MSr12523</strain>
    </source>
</reference>
<dbReference type="RefSeq" id="WP_394841785.1">
    <property type="nucleotide sequence ID" value="NZ_CP089982.1"/>
</dbReference>
<evidence type="ECO:0000256" key="1">
    <source>
        <dbReference type="SAM" id="MobiDB-lite"/>
    </source>
</evidence>
<organism evidence="2 3">
    <name type="scientific">Pendulispora brunnea</name>
    <dbReference type="NCBI Taxonomy" id="2905690"/>
    <lineage>
        <taxon>Bacteria</taxon>
        <taxon>Pseudomonadati</taxon>
        <taxon>Myxococcota</taxon>
        <taxon>Myxococcia</taxon>
        <taxon>Myxococcales</taxon>
        <taxon>Sorangiineae</taxon>
        <taxon>Pendulisporaceae</taxon>
        <taxon>Pendulispora</taxon>
    </lineage>
</organism>